<protein>
    <recommendedName>
        <fullName evidence="3">HTH iclR-type domain-containing protein</fullName>
    </recommendedName>
</protein>
<reference evidence="1 2" key="1">
    <citation type="submission" date="2021-01" db="EMBL/GenBank/DDBJ databases">
        <title>Whole genome shotgun sequence of Actinoplanes durhamensis NBRC 14914.</title>
        <authorList>
            <person name="Komaki H."/>
            <person name="Tamura T."/>
        </authorList>
    </citation>
    <scope>NUCLEOTIDE SEQUENCE [LARGE SCALE GENOMIC DNA]</scope>
    <source>
        <strain evidence="1 2">NBRC 14914</strain>
    </source>
</reference>
<dbReference type="EMBL" id="BOML01000075">
    <property type="protein sequence ID" value="GIE07267.1"/>
    <property type="molecule type" value="Genomic_DNA"/>
</dbReference>
<dbReference type="Proteomes" id="UP000637628">
    <property type="component" value="Unassembled WGS sequence"/>
</dbReference>
<keyword evidence="2" id="KW-1185">Reference proteome</keyword>
<gene>
    <name evidence="1" type="ORF">Adu01nite_86170</name>
</gene>
<evidence type="ECO:0000313" key="1">
    <source>
        <dbReference type="EMBL" id="GIE07267.1"/>
    </source>
</evidence>
<accession>A0ABQ3ZBT5</accession>
<comment type="caution">
    <text evidence="1">The sequence shown here is derived from an EMBL/GenBank/DDBJ whole genome shotgun (WGS) entry which is preliminary data.</text>
</comment>
<dbReference type="RefSeq" id="WP_203735114.1">
    <property type="nucleotide sequence ID" value="NZ_BAAATX010000034.1"/>
</dbReference>
<evidence type="ECO:0000313" key="2">
    <source>
        <dbReference type="Proteomes" id="UP000637628"/>
    </source>
</evidence>
<sequence length="363" mass="39250">MTMEASMPRNGAELLRRAVDALLARLPASWSLRPAPNGAGGDRAVDAVFTLTAPDGQSAVLLFEAKSVVHGRDVPGIRQKLATYSSQVDNGHGVLVARYLSPQVRAGLADVGVSFVDTTGNIRVKMSTPGFYLADRGADADPWRGPGRPRGTLKGAPAANIVRAVADISRDWTIRELVQVAQVSAGTGYRVIDFLELEGLATREERGKIAVPSWEKVLRRWSEDYSFTGDGRVTRWIAPRGLDDLMKRVARTESVNYAITGTIAAAEWAEYAPARSAAIYTANAERAAADWALRPADAGANVLLVEPDTDVPFVRTITNSAGLRLAAPSQVVVDLMTGPGRNPQEAEELMEWMKTNERSWRTG</sequence>
<evidence type="ECO:0008006" key="3">
    <source>
        <dbReference type="Google" id="ProtNLM"/>
    </source>
</evidence>
<name>A0ABQ3ZBT5_9ACTN</name>
<organism evidence="1 2">
    <name type="scientific">Paractinoplanes durhamensis</name>
    <dbReference type="NCBI Taxonomy" id="113563"/>
    <lineage>
        <taxon>Bacteria</taxon>
        <taxon>Bacillati</taxon>
        <taxon>Actinomycetota</taxon>
        <taxon>Actinomycetes</taxon>
        <taxon>Micromonosporales</taxon>
        <taxon>Micromonosporaceae</taxon>
        <taxon>Paractinoplanes</taxon>
    </lineage>
</organism>
<proteinExistence type="predicted"/>